<accession>A0A7Z7AUQ1</accession>
<dbReference type="EMBL" id="FNCA01000001">
    <property type="protein sequence ID" value="SDF36173.1"/>
    <property type="molecule type" value="Genomic_DNA"/>
</dbReference>
<keyword evidence="2" id="KW-1185">Reference proteome</keyword>
<sequence length="250" mass="28075">MVFKVKTGTLLLAILLVCTLFVQAASSKEILTTTDEPSELEQGLIDALNSNTKENSTDDIIADYFKDNEVTTSNLKKNSKLTEKTEYRTYPLKDESYITFTDEDIFFITGSTEDTGSTEEANNDIVVKSGTSSTPTLTGSKAVYATISGAKLYTMYVEGSFTYDGTTVDAHYDNSWYVREPLATVTWNVENWEEGSYEHSSGTQSDIYGRGNFEWGIYIDGYGVTLQEYYNNLYLACDEDGAYWLVWQQT</sequence>
<proteinExistence type="predicted"/>
<reference evidence="1 2" key="1">
    <citation type="submission" date="2016-10" db="EMBL/GenBank/DDBJ databases">
        <authorList>
            <person name="Varghese N."/>
            <person name="Submissions S."/>
        </authorList>
    </citation>
    <scope>NUCLEOTIDE SEQUENCE [LARGE SCALE GENOMIC DNA]</scope>
    <source>
        <strain evidence="1 2">PL 12/M</strain>
    </source>
</reference>
<evidence type="ECO:0000313" key="2">
    <source>
        <dbReference type="Proteomes" id="UP000199259"/>
    </source>
</evidence>
<evidence type="ECO:0000313" key="1">
    <source>
        <dbReference type="EMBL" id="SDF36173.1"/>
    </source>
</evidence>
<name>A0A7Z7AUQ1_9EURY</name>
<gene>
    <name evidence="1" type="ORF">SAMN04488589_0468</name>
</gene>
<protein>
    <submittedName>
        <fullName evidence="1">Uncharacterized protein</fullName>
    </submittedName>
</protein>
<comment type="caution">
    <text evidence="1">The sequence shown here is derived from an EMBL/GenBank/DDBJ whole genome shotgun (WGS) entry which is preliminary data.</text>
</comment>
<dbReference type="Proteomes" id="UP000199259">
    <property type="component" value="Unassembled WGS sequence"/>
</dbReference>
<organism evidence="1 2">
    <name type="scientific">Methanolobus vulcani</name>
    <dbReference type="NCBI Taxonomy" id="38026"/>
    <lineage>
        <taxon>Archaea</taxon>
        <taxon>Methanobacteriati</taxon>
        <taxon>Methanobacteriota</taxon>
        <taxon>Stenosarchaea group</taxon>
        <taxon>Methanomicrobia</taxon>
        <taxon>Methanosarcinales</taxon>
        <taxon>Methanosarcinaceae</taxon>
        <taxon>Methanolobus</taxon>
    </lineage>
</organism>
<dbReference type="AlphaFoldDB" id="A0A7Z7AUQ1"/>
<dbReference type="RefSeq" id="WP_162272925.1">
    <property type="nucleotide sequence ID" value="NZ_FNCA01000001.1"/>
</dbReference>
<dbReference type="OrthoDB" id="142873at2157"/>